<proteinExistence type="predicted"/>
<dbReference type="EMBL" id="UFYI01000007">
    <property type="protein sequence ID" value="STD26667.1"/>
    <property type="molecule type" value="Genomic_DNA"/>
</dbReference>
<evidence type="ECO:0000313" key="2">
    <source>
        <dbReference type="Proteomes" id="UP000255163"/>
    </source>
</evidence>
<dbReference type="AlphaFoldDB" id="A0A376FLD2"/>
<gene>
    <name evidence="1" type="ORF">NCTC12123_05706</name>
</gene>
<protein>
    <submittedName>
        <fullName evidence="1">Uncharacterized protein</fullName>
    </submittedName>
</protein>
<evidence type="ECO:0000313" key="1">
    <source>
        <dbReference type="EMBL" id="STD26667.1"/>
    </source>
</evidence>
<name>A0A376FLD2_ENTAS</name>
<reference evidence="1 2" key="1">
    <citation type="submission" date="2018-06" db="EMBL/GenBank/DDBJ databases">
        <authorList>
            <consortium name="Pathogen Informatics"/>
            <person name="Doyle S."/>
        </authorList>
    </citation>
    <scope>NUCLEOTIDE SEQUENCE [LARGE SCALE GENOMIC DNA]</scope>
    <source>
        <strain evidence="1 2">NCTC12123</strain>
    </source>
</reference>
<organism evidence="1 2">
    <name type="scientific">Enterobacter asburiae</name>
    <dbReference type="NCBI Taxonomy" id="61645"/>
    <lineage>
        <taxon>Bacteria</taxon>
        <taxon>Pseudomonadati</taxon>
        <taxon>Pseudomonadota</taxon>
        <taxon>Gammaproteobacteria</taxon>
        <taxon>Enterobacterales</taxon>
        <taxon>Enterobacteriaceae</taxon>
        <taxon>Enterobacter</taxon>
        <taxon>Enterobacter cloacae complex</taxon>
    </lineage>
</organism>
<sequence>MRGVVVALACSLISIAGSLEPNLMRFILQQRLLCDRFPPFARRASLIIPRHNTNNTPQSCTEFTMNNVLGFLEAKTDAAGGQNGPAASSWGHSRRLRVIHAVYHRRLYSAGESRRSQIKPISSLCLRPLARAGAPLSKSRSTRCSPPCRCSSASWSPSAWRNTTVKTASPAASWRWLPFSS</sequence>
<dbReference type="Proteomes" id="UP000255163">
    <property type="component" value="Unassembled WGS sequence"/>
</dbReference>
<accession>A0A376FLD2</accession>